<dbReference type="Proteomes" id="UP000000268">
    <property type="component" value="Plasmid pREB7"/>
</dbReference>
<dbReference type="AlphaFoldDB" id="A8ZQL8"/>
<keyword evidence="2" id="KW-1185">Reference proteome</keyword>
<evidence type="ECO:0000313" key="2">
    <source>
        <dbReference type="Proteomes" id="UP000000268"/>
    </source>
</evidence>
<dbReference type="EMBL" id="CP000844">
    <property type="protein sequence ID" value="ABW33304.1"/>
    <property type="molecule type" value="Genomic_DNA"/>
</dbReference>
<name>A8ZQL8_ACAM1</name>
<accession>A8ZQL8</accession>
<gene>
    <name evidence="1" type="ordered locus">AM1_G0124</name>
</gene>
<geneLocation type="plasmid" evidence="1 2">
    <name>pREB7</name>
</geneLocation>
<organism evidence="1 2">
    <name type="scientific">Acaryochloris marina (strain MBIC 11017)</name>
    <dbReference type="NCBI Taxonomy" id="329726"/>
    <lineage>
        <taxon>Bacteria</taxon>
        <taxon>Bacillati</taxon>
        <taxon>Cyanobacteriota</taxon>
        <taxon>Cyanophyceae</taxon>
        <taxon>Acaryochloridales</taxon>
        <taxon>Acaryochloridaceae</taxon>
        <taxon>Acaryochloris</taxon>
    </lineage>
</organism>
<dbReference type="KEGG" id="amr:AM1_G0124"/>
<dbReference type="HOGENOM" id="CLU_3283175_0_0_3"/>
<reference evidence="1 2" key="1">
    <citation type="journal article" date="2008" name="Proc. Natl. Acad. Sci. U.S.A.">
        <title>Niche adaptation and genome expansion in the chlorophyll d-producing cyanobacterium Acaryochloris marina.</title>
        <authorList>
            <person name="Swingley W.D."/>
            <person name="Chen M."/>
            <person name="Cheung P.C."/>
            <person name="Conrad A.L."/>
            <person name="Dejesa L.C."/>
            <person name="Hao J."/>
            <person name="Honchak B.M."/>
            <person name="Karbach L.E."/>
            <person name="Kurdoglu A."/>
            <person name="Lahiri S."/>
            <person name="Mastrian S.D."/>
            <person name="Miyashita H."/>
            <person name="Page L."/>
            <person name="Ramakrishna P."/>
            <person name="Satoh S."/>
            <person name="Sattley W.M."/>
            <person name="Shimada Y."/>
            <person name="Taylor H.L."/>
            <person name="Tomo T."/>
            <person name="Tsuchiya T."/>
            <person name="Wang Z.T."/>
            <person name="Raymond J."/>
            <person name="Mimuro M."/>
            <person name="Blankenship R.E."/>
            <person name="Touchman J.W."/>
        </authorList>
    </citation>
    <scope>NUCLEOTIDE SEQUENCE [LARGE SCALE GENOMIC DNA]</scope>
    <source>
        <strain evidence="2">MBIC 11017</strain>
        <plasmid evidence="2">Plasmid pREB7</plasmid>
    </source>
</reference>
<keyword evidence="1" id="KW-0614">Plasmid</keyword>
<protein>
    <submittedName>
        <fullName evidence="1">Uncharacterized protein</fullName>
    </submittedName>
</protein>
<evidence type="ECO:0000313" key="1">
    <source>
        <dbReference type="EMBL" id="ABW33304.1"/>
    </source>
</evidence>
<sequence>MAKSISAKKIGISVGIYIRQGMYFWKFNEAKNILCFEVSV</sequence>
<proteinExistence type="predicted"/>